<dbReference type="PANTHER" id="PTHR47495:SF3">
    <property type="entry name" value="BLR6219 PROTEIN"/>
    <property type="match status" value="1"/>
</dbReference>
<proteinExistence type="predicted"/>
<dbReference type="PROSITE" id="PS51318">
    <property type="entry name" value="TAT"/>
    <property type="match status" value="1"/>
</dbReference>
<dbReference type="InterPro" id="IPR037165">
    <property type="entry name" value="AldOxase/xan_DH_Mopterin-bd_sf"/>
</dbReference>
<dbReference type="SUPFAM" id="SSF56003">
    <property type="entry name" value="Molybdenum cofactor-binding domain"/>
    <property type="match status" value="2"/>
</dbReference>
<dbReference type="PANTHER" id="PTHR47495">
    <property type="entry name" value="ALDEHYDE DEHYDROGENASE"/>
    <property type="match status" value="1"/>
</dbReference>
<dbReference type="InterPro" id="IPR052516">
    <property type="entry name" value="N-heterocyclic_Hydroxylase"/>
</dbReference>
<dbReference type="RefSeq" id="WP_107013605.1">
    <property type="nucleotide sequence ID" value="NZ_CP028136.1"/>
</dbReference>
<dbReference type="InterPro" id="IPR000674">
    <property type="entry name" value="Ald_Oxase/Xan_DH_a/b"/>
</dbReference>
<dbReference type="Pfam" id="PF02738">
    <property type="entry name" value="MoCoBD_1"/>
    <property type="match status" value="1"/>
</dbReference>
<reference evidence="3" key="1">
    <citation type="submission" date="2018-03" db="EMBL/GenBank/DDBJ databases">
        <title>Gramella fulva sp. nov., isolated from a dry surface of tidal flat.</title>
        <authorList>
            <person name="Hwang S.H."/>
            <person name="Hwang W.M."/>
            <person name="Kang K."/>
            <person name="Ahn T.-Y."/>
        </authorList>
    </citation>
    <scope>NUCLEOTIDE SEQUENCE [LARGE SCALE GENOMIC DNA]</scope>
    <source>
        <strain evidence="3">SH35</strain>
    </source>
</reference>
<dbReference type="InterPro" id="IPR012368">
    <property type="entry name" value="OxRdtase_Mopterin-bd_su_IorB"/>
</dbReference>
<dbReference type="GO" id="GO:0016491">
    <property type="term" value="F:oxidoreductase activity"/>
    <property type="evidence" value="ECO:0007669"/>
    <property type="project" value="InterPro"/>
</dbReference>
<sequence>MSIVKTGIGRRSFLKTVSIAGGGLVIGFNWLACKRAEEAGAEEMAMEMPDEWFEINGYLKIGDNGVVTIYSPNPEIGQNVKTSMPMIVAEELDVDWNNVIVEQAPLNTDIFTRQLAGGSQSIRQGWESLRMAGATARYMLLTAAANQWNVPVSELTVENGVIRHSGSDETLGYGDVASAASKLEVPGEVELKSKDEFKIIGTSRKNVDAKKIVTGQPLYGLDTYKDGMLIAMVVHPPAFGMQFKSMDAEKVKNMPGIKDVFTITTYPEDMEKEWSDVDAFPNPVVIVGESTWQVMQAKKELNVEWELNPELTKEIQILEKSAGMKGATGLESTAIHSALMEEGKAKKSEVVRKDGDPEKAFKNAAKVIERSYTCPFLAHNCMEPMNFYADVSNGKAELLGPVQTPEYAEKSVNKRLGMPLEDIDIQMTRMGGGFGRRLYGHFLVEAAVISEKMEKPIKLVYSREDDMTDGVYRPAYHVKYRAALDENNNLLAFHVNAGGIPESPLFANRFPAGAVDNYLAESWTIGSNISTGAFRAPRSNFIAGAEQSFLDELAEEMGKDPIQFRLDLLDRAEKNPVGKENDYDAARYAGVLKVVRDKSGWENGNSSLSRGVSAYYCHNSYVAQILDMTVKNNEPIIDKVTCAVDCGIVVNPDAAKNMVEGGTIDGIGHALYSEMTFKDGVPQKSNFDTYRLIRHKEAPKEVEVHFVKNDIDPTGLGEPPFPPVQGALANALYKATGKRFYNQPFINQLRNSAGQSDLKT</sequence>
<keyword evidence="3" id="KW-1185">Reference proteome</keyword>
<dbReference type="AlphaFoldDB" id="A0A2R3Z9F1"/>
<evidence type="ECO:0000313" key="3">
    <source>
        <dbReference type="Proteomes" id="UP000241507"/>
    </source>
</evidence>
<dbReference type="InterPro" id="IPR019546">
    <property type="entry name" value="TAT_signal_bac_arc"/>
</dbReference>
<dbReference type="Pfam" id="PF20256">
    <property type="entry name" value="MoCoBD_2"/>
    <property type="match status" value="2"/>
</dbReference>
<evidence type="ECO:0000259" key="1">
    <source>
        <dbReference type="SMART" id="SM01008"/>
    </source>
</evidence>
<dbReference type="SMART" id="SM01008">
    <property type="entry name" value="Ald_Xan_dh_C"/>
    <property type="match status" value="1"/>
</dbReference>
<dbReference type="Gene3D" id="3.90.1170.50">
    <property type="entry name" value="Aldehyde oxidase/xanthine dehydrogenase, a/b hammerhead"/>
    <property type="match status" value="1"/>
</dbReference>
<dbReference type="Proteomes" id="UP000241507">
    <property type="component" value="Chromosome"/>
</dbReference>
<dbReference type="InterPro" id="IPR046867">
    <property type="entry name" value="AldOxase/xan_DH_MoCoBD2"/>
</dbReference>
<accession>A0A2R3Z9F1</accession>
<name>A0A2R3Z9F1_9FLAO</name>
<dbReference type="PIRSF" id="PIRSF036389">
    <property type="entry name" value="IOR_B"/>
    <property type="match status" value="1"/>
</dbReference>
<protein>
    <submittedName>
        <fullName evidence="2">Isoquinoline 1-oxidoreductase</fullName>
    </submittedName>
</protein>
<dbReference type="SUPFAM" id="SSF54665">
    <property type="entry name" value="CO dehydrogenase molybdoprotein N-domain-like"/>
    <property type="match status" value="1"/>
</dbReference>
<dbReference type="InterPro" id="IPR008274">
    <property type="entry name" value="AldOxase/xan_DH_MoCoBD1"/>
</dbReference>
<dbReference type="EMBL" id="CP028136">
    <property type="protein sequence ID" value="AVR46834.1"/>
    <property type="molecule type" value="Genomic_DNA"/>
</dbReference>
<dbReference type="OrthoDB" id="9767994at2"/>
<dbReference type="InterPro" id="IPR006311">
    <property type="entry name" value="TAT_signal"/>
</dbReference>
<gene>
    <name evidence="2" type="ORF">C7S20_17085</name>
</gene>
<feature type="domain" description="Aldehyde oxidase/xanthine dehydrogenase a/b hammerhead" evidence="1">
    <location>
        <begin position="214"/>
        <end position="309"/>
    </location>
</feature>
<dbReference type="NCBIfam" id="TIGR01409">
    <property type="entry name" value="TAT_signal_seq"/>
    <property type="match status" value="1"/>
</dbReference>
<dbReference type="Gene3D" id="3.30.365.10">
    <property type="entry name" value="Aldehyde oxidase/xanthine dehydrogenase, molybdopterin binding domain"/>
    <property type="match status" value="4"/>
</dbReference>
<organism evidence="2 3">
    <name type="scientific">Christiangramia fulva</name>
    <dbReference type="NCBI Taxonomy" id="2126553"/>
    <lineage>
        <taxon>Bacteria</taxon>
        <taxon>Pseudomonadati</taxon>
        <taxon>Bacteroidota</taxon>
        <taxon>Flavobacteriia</taxon>
        <taxon>Flavobacteriales</taxon>
        <taxon>Flavobacteriaceae</taxon>
        <taxon>Christiangramia</taxon>
    </lineage>
</organism>
<dbReference type="KEGG" id="grs:C7S20_17085"/>
<dbReference type="InterPro" id="IPR036856">
    <property type="entry name" value="Ald_Oxase/Xan_DH_a/b_sf"/>
</dbReference>
<evidence type="ECO:0000313" key="2">
    <source>
        <dbReference type="EMBL" id="AVR46834.1"/>
    </source>
</evidence>